<organism evidence="8 9">
    <name type="scientific">Prauserella rugosa</name>
    <dbReference type="NCBI Taxonomy" id="43354"/>
    <lineage>
        <taxon>Bacteria</taxon>
        <taxon>Bacillati</taxon>
        <taxon>Actinomycetota</taxon>
        <taxon>Actinomycetes</taxon>
        <taxon>Pseudonocardiales</taxon>
        <taxon>Pseudonocardiaceae</taxon>
        <taxon>Prauserella</taxon>
    </lineage>
</organism>
<keyword evidence="2" id="KW-1003">Cell membrane</keyword>
<dbReference type="EMBL" id="VLJV01000001">
    <property type="protein sequence ID" value="TWH19709.1"/>
    <property type="molecule type" value="Genomic_DNA"/>
</dbReference>
<dbReference type="InterPro" id="IPR010432">
    <property type="entry name" value="RDD"/>
</dbReference>
<keyword evidence="5 6" id="KW-0472">Membrane</keyword>
<keyword evidence="9" id="KW-1185">Reference proteome</keyword>
<feature type="transmembrane region" description="Helical" evidence="6">
    <location>
        <begin position="135"/>
        <end position="154"/>
    </location>
</feature>
<name>A0A660CDZ1_9PSEU</name>
<evidence type="ECO:0000256" key="5">
    <source>
        <dbReference type="ARBA" id="ARBA00023136"/>
    </source>
</evidence>
<feature type="domain" description="RDD" evidence="7">
    <location>
        <begin position="29"/>
        <end position="167"/>
    </location>
</feature>
<feature type="transmembrane region" description="Helical" evidence="6">
    <location>
        <begin position="39"/>
        <end position="62"/>
    </location>
</feature>
<dbReference type="RefSeq" id="WP_030530751.1">
    <property type="nucleotide sequence ID" value="NZ_JOIJ01000002.1"/>
</dbReference>
<dbReference type="InterPro" id="IPR051791">
    <property type="entry name" value="Pra-immunoreactive"/>
</dbReference>
<evidence type="ECO:0000313" key="8">
    <source>
        <dbReference type="EMBL" id="TWH19709.1"/>
    </source>
</evidence>
<dbReference type="PANTHER" id="PTHR36115">
    <property type="entry name" value="PROLINE-RICH ANTIGEN HOMOLOG-RELATED"/>
    <property type="match status" value="1"/>
</dbReference>
<sequence length="179" mass="18979">MYPGDPDAAQIVTPGAWIRFPESAPLVLATMGRRFLARLIDGLVIGVPATVVFIGLLVGVVVPEPRRWWVLLFVVPGAILVAWVYEGLLIGLRGATVGKRAVGVRVVTRRAAALGKAGPGLGVGLARAAVVTLPGLLPCVGWFVTVLVSVSPFFDEMARQGWQDKAVGAYVISTEPVHY</sequence>
<evidence type="ECO:0000256" key="4">
    <source>
        <dbReference type="ARBA" id="ARBA00022989"/>
    </source>
</evidence>
<proteinExistence type="predicted"/>
<dbReference type="GO" id="GO:0005886">
    <property type="term" value="C:plasma membrane"/>
    <property type="evidence" value="ECO:0007669"/>
    <property type="project" value="UniProtKB-SubCell"/>
</dbReference>
<dbReference type="AlphaFoldDB" id="A0A660CDZ1"/>
<evidence type="ECO:0000256" key="6">
    <source>
        <dbReference type="SAM" id="Phobius"/>
    </source>
</evidence>
<dbReference type="Proteomes" id="UP000317303">
    <property type="component" value="Unassembled WGS sequence"/>
</dbReference>
<protein>
    <submittedName>
        <fullName evidence="8">RDD family protein</fullName>
    </submittedName>
</protein>
<evidence type="ECO:0000256" key="2">
    <source>
        <dbReference type="ARBA" id="ARBA00022475"/>
    </source>
</evidence>
<evidence type="ECO:0000259" key="7">
    <source>
        <dbReference type="Pfam" id="PF06271"/>
    </source>
</evidence>
<keyword evidence="4 6" id="KW-1133">Transmembrane helix</keyword>
<dbReference type="PANTHER" id="PTHR36115:SF4">
    <property type="entry name" value="MEMBRANE PROTEIN"/>
    <property type="match status" value="1"/>
</dbReference>
<comment type="caution">
    <text evidence="8">The sequence shown here is derived from an EMBL/GenBank/DDBJ whole genome shotgun (WGS) entry which is preliminary data.</text>
</comment>
<feature type="transmembrane region" description="Helical" evidence="6">
    <location>
        <begin position="68"/>
        <end position="90"/>
    </location>
</feature>
<evidence type="ECO:0000313" key="9">
    <source>
        <dbReference type="Proteomes" id="UP000317303"/>
    </source>
</evidence>
<evidence type="ECO:0000256" key="1">
    <source>
        <dbReference type="ARBA" id="ARBA00004651"/>
    </source>
</evidence>
<accession>A0A660CDZ1</accession>
<keyword evidence="3 6" id="KW-0812">Transmembrane</keyword>
<comment type="subcellular location">
    <subcellularLocation>
        <location evidence="1">Cell membrane</location>
        <topology evidence="1">Multi-pass membrane protein</topology>
    </subcellularLocation>
</comment>
<dbReference type="Pfam" id="PF06271">
    <property type="entry name" value="RDD"/>
    <property type="match status" value="1"/>
</dbReference>
<evidence type="ECO:0000256" key="3">
    <source>
        <dbReference type="ARBA" id="ARBA00022692"/>
    </source>
</evidence>
<gene>
    <name evidence="8" type="ORF">JD82_01538</name>
</gene>
<reference evidence="8 9" key="1">
    <citation type="submission" date="2019-07" db="EMBL/GenBank/DDBJ databases">
        <title>R&amp;d 2014.</title>
        <authorList>
            <person name="Klenk H.-P."/>
        </authorList>
    </citation>
    <scope>NUCLEOTIDE SEQUENCE [LARGE SCALE GENOMIC DNA]</scope>
    <source>
        <strain evidence="8 9">DSM 43194</strain>
    </source>
</reference>
<dbReference type="OrthoDB" id="3254248at2"/>